<dbReference type="Gene3D" id="1.20.1110.10">
    <property type="entry name" value="Calcium-transporting ATPase, transmembrane domain"/>
    <property type="match status" value="1"/>
</dbReference>
<feature type="transmembrane region" description="Helical" evidence="5">
    <location>
        <begin position="12"/>
        <end position="38"/>
    </location>
</feature>
<dbReference type="InterPro" id="IPR023298">
    <property type="entry name" value="ATPase_P-typ_TM_dom_sf"/>
</dbReference>
<sequence length="139" mass="14665">SSSRPKTPNELAVRILLAGFTAIFTIIIISVLALGVILDLGLDLSVLIALYVSLLPTTIGALLPSIGISGINRMSENRIIIKSGKAIEAAGDTDSLLLDKTGTITRGSRTAIEFIPLGKHSKKEVGEAAFMCSWDDETA</sequence>
<dbReference type="GO" id="GO:0005524">
    <property type="term" value="F:ATP binding"/>
    <property type="evidence" value="ECO:0007669"/>
    <property type="project" value="UniProtKB-KW"/>
</dbReference>
<evidence type="ECO:0000313" key="6">
    <source>
        <dbReference type="EMBL" id="EQD27141.1"/>
    </source>
</evidence>
<comment type="subcellular location">
    <subcellularLocation>
        <location evidence="1">Membrane</location>
    </subcellularLocation>
</comment>
<evidence type="ECO:0000256" key="4">
    <source>
        <dbReference type="ARBA" id="ARBA00023136"/>
    </source>
</evidence>
<evidence type="ECO:0000256" key="5">
    <source>
        <dbReference type="SAM" id="Phobius"/>
    </source>
</evidence>
<dbReference type="SUPFAM" id="SSF81665">
    <property type="entry name" value="Calcium ATPase, transmembrane domain M"/>
    <property type="match status" value="1"/>
</dbReference>
<feature type="non-terminal residue" evidence="6">
    <location>
        <position position="1"/>
    </location>
</feature>
<dbReference type="InterPro" id="IPR023299">
    <property type="entry name" value="ATPase_P-typ_cyto_dom_N"/>
</dbReference>
<dbReference type="GO" id="GO:0008556">
    <property type="term" value="F:P-type potassium transmembrane transporter activity"/>
    <property type="evidence" value="ECO:0007669"/>
    <property type="project" value="InterPro"/>
</dbReference>
<proteinExistence type="predicted"/>
<dbReference type="EMBL" id="AUZY01012945">
    <property type="protein sequence ID" value="EQD27141.1"/>
    <property type="molecule type" value="Genomic_DNA"/>
</dbReference>
<protein>
    <submittedName>
        <fullName evidence="6">K+-transporting ATPase, B subunit</fullName>
    </submittedName>
</protein>
<gene>
    <name evidence="6" type="ORF">B1B_19270</name>
</gene>
<keyword evidence="3 5" id="KW-1133">Transmembrane helix</keyword>
<dbReference type="InterPro" id="IPR018303">
    <property type="entry name" value="ATPase_P-typ_P_site"/>
</dbReference>
<reference evidence="6" key="1">
    <citation type="submission" date="2013-08" db="EMBL/GenBank/DDBJ databases">
        <authorList>
            <person name="Mendez C."/>
            <person name="Richter M."/>
            <person name="Ferrer M."/>
            <person name="Sanchez J."/>
        </authorList>
    </citation>
    <scope>NUCLEOTIDE SEQUENCE</scope>
</reference>
<organism evidence="6">
    <name type="scientific">mine drainage metagenome</name>
    <dbReference type="NCBI Taxonomy" id="410659"/>
    <lineage>
        <taxon>unclassified sequences</taxon>
        <taxon>metagenomes</taxon>
        <taxon>ecological metagenomes</taxon>
    </lineage>
</organism>
<dbReference type="GO" id="GO:0016020">
    <property type="term" value="C:membrane"/>
    <property type="evidence" value="ECO:0007669"/>
    <property type="project" value="UniProtKB-SubCell"/>
</dbReference>
<dbReference type="PANTHER" id="PTHR43743:SF1">
    <property type="entry name" value="POTASSIUM-TRANSPORTING ATPASE ATP-BINDING SUBUNIT"/>
    <property type="match status" value="1"/>
</dbReference>
<dbReference type="InterPro" id="IPR006391">
    <property type="entry name" value="P-type_ATPase_bsu_IA"/>
</dbReference>
<accession>T0XWH6</accession>
<dbReference type="PANTHER" id="PTHR43743">
    <property type="entry name" value="POTASSIUM-TRANSPORTING ATPASE ATP-BINDING SUBUNIT"/>
    <property type="match status" value="1"/>
</dbReference>
<keyword evidence="4 5" id="KW-0472">Membrane</keyword>
<dbReference type="Gene3D" id="3.40.50.1000">
    <property type="entry name" value="HAD superfamily/HAD-like"/>
    <property type="match status" value="1"/>
</dbReference>
<evidence type="ECO:0000256" key="1">
    <source>
        <dbReference type="ARBA" id="ARBA00004370"/>
    </source>
</evidence>
<evidence type="ECO:0000256" key="2">
    <source>
        <dbReference type="ARBA" id="ARBA00022692"/>
    </source>
</evidence>
<dbReference type="InterPro" id="IPR023214">
    <property type="entry name" value="HAD_sf"/>
</dbReference>
<dbReference type="AlphaFoldDB" id="T0XWH6"/>
<name>T0XWH6_9ZZZZ</name>
<comment type="caution">
    <text evidence="6">The sequence shown here is derived from an EMBL/GenBank/DDBJ whole genome shotgun (WGS) entry which is preliminary data.</text>
</comment>
<keyword evidence="2 5" id="KW-0812">Transmembrane</keyword>
<dbReference type="PROSITE" id="PS00154">
    <property type="entry name" value="ATPASE_E1_E2"/>
    <property type="match status" value="1"/>
</dbReference>
<reference evidence="6" key="2">
    <citation type="journal article" date="2014" name="ISME J.">
        <title>Microbial stratification in low pH oxic and suboxic macroscopic growths along an acid mine drainage.</title>
        <authorList>
            <person name="Mendez-Garcia C."/>
            <person name="Mesa V."/>
            <person name="Sprenger R.R."/>
            <person name="Richter M."/>
            <person name="Diez M.S."/>
            <person name="Solano J."/>
            <person name="Bargiela R."/>
            <person name="Golyshina O.V."/>
            <person name="Manteca A."/>
            <person name="Ramos J.L."/>
            <person name="Gallego J.R."/>
            <person name="Llorente I."/>
            <person name="Martins Dos Santos V.A."/>
            <person name="Jensen O.N."/>
            <person name="Pelaez A.I."/>
            <person name="Sanchez J."/>
            <person name="Ferrer M."/>
        </authorList>
    </citation>
    <scope>NUCLEOTIDE SEQUENCE</scope>
</reference>
<feature type="transmembrane region" description="Helical" evidence="5">
    <location>
        <begin position="44"/>
        <end position="68"/>
    </location>
</feature>
<dbReference type="Gene3D" id="3.40.1110.10">
    <property type="entry name" value="Calcium-transporting ATPase, cytoplasmic domain N"/>
    <property type="match status" value="1"/>
</dbReference>
<evidence type="ECO:0000256" key="3">
    <source>
        <dbReference type="ARBA" id="ARBA00022989"/>
    </source>
</evidence>